<protein>
    <submittedName>
        <fullName evidence="2">Uncharacterized protein</fullName>
    </submittedName>
</protein>
<sequence length="203" mass="21775">MPDKDIPNILLGYDFEPPVASDATEETGETSAQLATRYEPGEDLVQTPDGLGLVVETITETREIDEGEDIPDRVEASSESPTYVVTLADADPPLGFYKASDLSAADVDADVNPLDELGGEEAEMACAEAELGDWSPPESWEEADLPARAIGLKAFASMGGDFEGCESEMDGNVATPDQFCGAFLDWIFSGYDFWRGDSFLPGD</sequence>
<reference evidence="3" key="1">
    <citation type="submission" date="2016-10" db="EMBL/GenBank/DDBJ databases">
        <authorList>
            <person name="Varghese N."/>
            <person name="Submissions S."/>
        </authorList>
    </citation>
    <scope>NUCLEOTIDE SEQUENCE [LARGE SCALE GENOMIC DNA]</scope>
    <source>
        <strain evidence="3">IBRC-M 10043</strain>
    </source>
</reference>
<organism evidence="2 3">
    <name type="scientific">Halorientalis persicus</name>
    <dbReference type="NCBI Taxonomy" id="1367881"/>
    <lineage>
        <taxon>Archaea</taxon>
        <taxon>Methanobacteriati</taxon>
        <taxon>Methanobacteriota</taxon>
        <taxon>Stenosarchaea group</taxon>
        <taxon>Halobacteria</taxon>
        <taxon>Halobacteriales</taxon>
        <taxon>Haloarculaceae</taxon>
        <taxon>Halorientalis</taxon>
    </lineage>
</organism>
<proteinExistence type="predicted"/>
<gene>
    <name evidence="2" type="ORF">SAMN05216388_101767</name>
</gene>
<dbReference type="RefSeq" id="WP_092662077.1">
    <property type="nucleotide sequence ID" value="NZ_FOCX01000017.1"/>
</dbReference>
<name>A0A1H8RX27_9EURY</name>
<feature type="region of interest" description="Disordered" evidence="1">
    <location>
        <begin position="1"/>
        <end position="47"/>
    </location>
</feature>
<dbReference type="Proteomes" id="UP000198775">
    <property type="component" value="Unassembled WGS sequence"/>
</dbReference>
<dbReference type="EMBL" id="FOCX01000017">
    <property type="protein sequence ID" value="SEO70912.1"/>
    <property type="molecule type" value="Genomic_DNA"/>
</dbReference>
<evidence type="ECO:0000313" key="2">
    <source>
        <dbReference type="EMBL" id="SEO70912.1"/>
    </source>
</evidence>
<evidence type="ECO:0000256" key="1">
    <source>
        <dbReference type="SAM" id="MobiDB-lite"/>
    </source>
</evidence>
<accession>A0A1H8RX27</accession>
<dbReference type="AlphaFoldDB" id="A0A1H8RX27"/>
<evidence type="ECO:0000313" key="3">
    <source>
        <dbReference type="Proteomes" id="UP000198775"/>
    </source>
</evidence>
<keyword evidence="3" id="KW-1185">Reference proteome</keyword>